<accession>A0A6J5PLL8</accession>
<evidence type="ECO:0000256" key="1">
    <source>
        <dbReference type="SAM" id="Phobius"/>
    </source>
</evidence>
<evidence type="ECO:0000313" key="3">
    <source>
        <dbReference type="EMBL" id="CAB4202884.1"/>
    </source>
</evidence>
<reference evidence="2" key="1">
    <citation type="submission" date="2020-05" db="EMBL/GenBank/DDBJ databases">
        <authorList>
            <person name="Chiriac C."/>
            <person name="Salcher M."/>
            <person name="Ghai R."/>
            <person name="Kavagutti S V."/>
        </authorList>
    </citation>
    <scope>NUCLEOTIDE SEQUENCE</scope>
</reference>
<evidence type="ECO:0000313" key="2">
    <source>
        <dbReference type="EMBL" id="CAB4172729.1"/>
    </source>
</evidence>
<gene>
    <name evidence="3" type="ORF">UFOVP1373_48</name>
    <name evidence="2" type="ORF">UFOVP941_4</name>
</gene>
<keyword evidence="1" id="KW-0812">Transmembrane</keyword>
<name>A0A6J5PLL8_9CAUD</name>
<organism evidence="2">
    <name type="scientific">uncultured Caudovirales phage</name>
    <dbReference type="NCBI Taxonomy" id="2100421"/>
    <lineage>
        <taxon>Viruses</taxon>
        <taxon>Duplodnaviria</taxon>
        <taxon>Heunggongvirae</taxon>
        <taxon>Uroviricota</taxon>
        <taxon>Caudoviricetes</taxon>
        <taxon>Peduoviridae</taxon>
        <taxon>Maltschvirus</taxon>
        <taxon>Maltschvirus maltsch</taxon>
    </lineage>
</organism>
<keyword evidence="1" id="KW-0472">Membrane</keyword>
<proteinExistence type="predicted"/>
<sequence>MPPQTQILIADKIKAWAFPSLLSIISIFLYHFYQQQNELVEKMNESIITQTKQSGQNTLIIYRIDQLDKQIYNLTEKK</sequence>
<dbReference type="EMBL" id="LR796898">
    <property type="protein sequence ID" value="CAB4172729.1"/>
    <property type="molecule type" value="Genomic_DNA"/>
</dbReference>
<protein>
    <submittedName>
        <fullName evidence="2">Uncharacterized protein</fullName>
    </submittedName>
</protein>
<feature type="transmembrane region" description="Helical" evidence="1">
    <location>
        <begin position="15"/>
        <end position="33"/>
    </location>
</feature>
<dbReference type="EMBL" id="LR797315">
    <property type="protein sequence ID" value="CAB4202884.1"/>
    <property type="molecule type" value="Genomic_DNA"/>
</dbReference>
<keyword evidence="1" id="KW-1133">Transmembrane helix</keyword>